<organism evidence="7 8">
    <name type="scientific">Pythium oligandrum</name>
    <name type="common">Mycoparasitic fungus</name>
    <dbReference type="NCBI Taxonomy" id="41045"/>
    <lineage>
        <taxon>Eukaryota</taxon>
        <taxon>Sar</taxon>
        <taxon>Stramenopiles</taxon>
        <taxon>Oomycota</taxon>
        <taxon>Peronosporomycetes</taxon>
        <taxon>Pythiales</taxon>
        <taxon>Pythiaceae</taxon>
        <taxon>Pythium</taxon>
    </lineage>
</organism>
<dbReference type="PANTHER" id="PTHR24416">
    <property type="entry name" value="TYROSINE-PROTEIN KINASE RECEPTOR"/>
    <property type="match status" value="1"/>
</dbReference>
<evidence type="ECO:0000256" key="5">
    <source>
        <dbReference type="SAM" id="Phobius"/>
    </source>
</evidence>
<feature type="transmembrane region" description="Helical" evidence="5">
    <location>
        <begin position="187"/>
        <end position="211"/>
    </location>
</feature>
<feature type="transmembrane region" description="Helical" evidence="5">
    <location>
        <begin position="128"/>
        <end position="147"/>
    </location>
</feature>
<dbReference type="InterPro" id="IPR050122">
    <property type="entry name" value="RTK"/>
</dbReference>
<dbReference type="InterPro" id="IPR020635">
    <property type="entry name" value="Tyr_kinase_cat_dom"/>
</dbReference>
<dbReference type="GO" id="GO:0005524">
    <property type="term" value="F:ATP binding"/>
    <property type="evidence" value="ECO:0007669"/>
    <property type="project" value="UniProtKB-UniRule"/>
</dbReference>
<dbReference type="InterPro" id="IPR001245">
    <property type="entry name" value="Ser-Thr/Tyr_kinase_cat_dom"/>
</dbReference>
<feature type="compositionally biased region" description="Low complexity" evidence="4">
    <location>
        <begin position="102"/>
        <end position="116"/>
    </location>
</feature>
<accession>A0A8K1C3Z1</accession>
<evidence type="ECO:0000256" key="4">
    <source>
        <dbReference type="SAM" id="MobiDB-lite"/>
    </source>
</evidence>
<evidence type="ECO:0000313" key="7">
    <source>
        <dbReference type="EMBL" id="TMW55913.1"/>
    </source>
</evidence>
<comment type="subcellular location">
    <subcellularLocation>
        <location evidence="1">Membrane</location>
        <topology evidence="1">Single-pass membrane protein</topology>
    </subcellularLocation>
</comment>
<dbReference type="GO" id="GO:0007169">
    <property type="term" value="P:cell surface receptor protein tyrosine kinase signaling pathway"/>
    <property type="evidence" value="ECO:0007669"/>
    <property type="project" value="TreeGrafter"/>
</dbReference>
<feature type="transmembrane region" description="Helical" evidence="5">
    <location>
        <begin position="159"/>
        <end position="180"/>
    </location>
</feature>
<comment type="catalytic activity">
    <reaction evidence="2">
        <text>L-tyrosyl-[protein] + ATP = O-phospho-L-tyrosyl-[protein] + ADP + H(+)</text>
        <dbReference type="Rhea" id="RHEA:10596"/>
        <dbReference type="Rhea" id="RHEA-COMP:10136"/>
        <dbReference type="Rhea" id="RHEA-COMP:20101"/>
        <dbReference type="ChEBI" id="CHEBI:15378"/>
        <dbReference type="ChEBI" id="CHEBI:30616"/>
        <dbReference type="ChEBI" id="CHEBI:46858"/>
        <dbReference type="ChEBI" id="CHEBI:61978"/>
        <dbReference type="ChEBI" id="CHEBI:456216"/>
        <dbReference type="EC" id="2.7.10.1"/>
    </reaction>
</comment>
<evidence type="ECO:0000256" key="1">
    <source>
        <dbReference type="ARBA" id="ARBA00004167"/>
    </source>
</evidence>
<dbReference type="Pfam" id="PF07714">
    <property type="entry name" value="PK_Tyr_Ser-Thr"/>
    <property type="match status" value="1"/>
</dbReference>
<protein>
    <recommendedName>
        <fullName evidence="6">Protein kinase domain-containing protein</fullName>
    </recommendedName>
</protein>
<dbReference type="PROSITE" id="PS50011">
    <property type="entry name" value="PROTEIN_KINASE_DOM"/>
    <property type="match status" value="1"/>
</dbReference>
<feature type="compositionally biased region" description="Basic and acidic residues" evidence="4">
    <location>
        <begin position="557"/>
        <end position="611"/>
    </location>
</feature>
<feature type="domain" description="Protein kinase" evidence="6">
    <location>
        <begin position="1077"/>
        <end position="1338"/>
    </location>
</feature>
<dbReference type="InterPro" id="IPR017441">
    <property type="entry name" value="Protein_kinase_ATP_BS"/>
</dbReference>
<keyword evidence="5" id="KW-0812">Transmembrane</keyword>
<sequence>MGSTVPSTRGPIASLVLTLVFHVVSLFFGLLLVSLLVLTAAGLGFTLVCLFAGGNTRTPRLFVAWLWRMEMRINALCGPSSKPSEQTQEQPQYEPVATSASASASASVSRPPLSSTASTRGNHRGREVTNSVMTFSIMYFLWFKSFFNVSYAAVPLSLWFVTFVHVVPSVAIDLGITTLADDTWSQLFIGVAFAFFAHQIGLTSATFALYVSNKIAELIFRSPSRASNRPDATRAPLLPTDSFSHATYAEYQAMHQDSVMMRHMMEEPLYAEDQRRMSASRIPDVPSVARPQPPGPSMPPMPPMPPILHESSGRNTPQGLEHLFRVDTESREVEMCCLKVVIQRDSDQNAREGHRGGGWGHHGRGRGGHYHGSFRRDRDREFPHVEPEPAFAVQVRARSASSSSSSSSSSDSNGGRRRKSHRRDSSSGFKRRTSRRRLTRHNSFGEVPDVDLKQAAHKNMYEVLDLRPSAPPFSAEPWRRVPYARRSSDYSQTTRPSHLYPTVEGPPPYSQPLSKGFSDDRSVARGNAYSQAPFTPRSPCAELEFVETKRRLKEQAKELKEEARRVKHDAKEQAKQLKRQADRMEEDAKRQEKDQAKQKKIHTDRLKEQMKRQPMSQGWASQAAARARGRGPAAQFRRSGDKEYETKLRPSTSAEGLEWPGRDRDVDVLEMERHAIEIERAAQDNIERQERERQERERQLLEQLAASRMQEPAIPVAPVPIPRRRSSSRDERPPSRRLHLVSHDSEIRQETIPDAVGSDSSLFPGYSGPRTFAITTPYQAGALDQISHDYDTFPPSLTEADYTGIGGFGGYSTSISPATITHLDTGPLYRGGDQHDYNPFSPVGSSVSMGPSSFLEGPQYDLPSPTNSLQDADFPSEEFQQVYRSIRYTGDETAINPHTSSAALLPNYSEVPGRRDKVHFCSFAPPSVFPSRKSFPFSVWAFFLAQQQEMRERATQYDSASRQLSVNAKLMVRRGALVHVTLEVPTGFKVLNGATQGFAWEGKISNAVFDVECTDDADFGQVLFKASIVVGSEVAVLRSYVRVSNKPLDSSEMEAEMLESNLEVLDKTFQEVPYTSLELKELVGSGYFGDAWRATYGGQDVVVKTIRASEFGETNDQILREFQHEAAVLSMFGHHPCVVPFVGASTDIRFPLSLITQYLPHGSLEDNLKQADVQQNLSIQQRTLMLKDAAAGLLNIHEGGFIHRDIAARNCLVDQDLRVKICDFGLCRRVNAYGGSLMKDSVGPVKYMAPESLQPPHSFSFDSDSWMFGVLMWETYSASPPFASMTPVEAMMKVLNGERLPVPNNVPAELQSLMESCFHDTPSQRPSMEEILAALDAVSSLHRPTPSSSVVAKAADALTMATMTSTASLERRRDRSILV</sequence>
<dbReference type="PROSITE" id="PS00109">
    <property type="entry name" value="PROTEIN_KINASE_TYR"/>
    <property type="match status" value="1"/>
</dbReference>
<dbReference type="PROSITE" id="PS00107">
    <property type="entry name" value="PROTEIN_KINASE_ATP"/>
    <property type="match status" value="1"/>
</dbReference>
<dbReference type="SMART" id="SM00219">
    <property type="entry name" value="TyrKc"/>
    <property type="match status" value="1"/>
</dbReference>
<keyword evidence="5" id="KW-1133">Transmembrane helix</keyword>
<feature type="region of interest" description="Disordered" evidence="4">
    <location>
        <begin position="486"/>
        <end position="521"/>
    </location>
</feature>
<dbReference type="Gene3D" id="1.10.510.10">
    <property type="entry name" value="Transferase(Phosphotransferase) domain 1"/>
    <property type="match status" value="1"/>
</dbReference>
<keyword evidence="3" id="KW-0547">Nucleotide-binding</keyword>
<feature type="compositionally biased region" description="Basic and acidic residues" evidence="4">
    <location>
        <begin position="345"/>
        <end position="355"/>
    </location>
</feature>
<feature type="region of interest" description="Disordered" evidence="4">
    <location>
        <begin position="557"/>
        <end position="659"/>
    </location>
</feature>
<feature type="compositionally biased region" description="Basic residues" evidence="4">
    <location>
        <begin position="429"/>
        <end position="440"/>
    </location>
</feature>
<evidence type="ECO:0000256" key="2">
    <source>
        <dbReference type="ARBA" id="ARBA00051243"/>
    </source>
</evidence>
<feature type="compositionally biased region" description="Low complexity" evidence="4">
    <location>
        <begin position="617"/>
        <end position="637"/>
    </location>
</feature>
<dbReference type="OrthoDB" id="60655at2759"/>
<keyword evidence="5" id="KW-0472">Membrane</keyword>
<name>A0A8K1C3Z1_PYTOL</name>
<comment type="caution">
    <text evidence="7">The sequence shown here is derived from an EMBL/GenBank/DDBJ whole genome shotgun (WGS) entry which is preliminary data.</text>
</comment>
<keyword evidence="8" id="KW-1185">Reference proteome</keyword>
<dbReference type="PRINTS" id="PR00109">
    <property type="entry name" value="TYRKINASE"/>
</dbReference>
<feature type="compositionally biased region" description="Low complexity" evidence="4">
    <location>
        <begin position="399"/>
        <end position="413"/>
    </location>
</feature>
<dbReference type="Gene3D" id="3.30.200.20">
    <property type="entry name" value="Phosphorylase Kinase, domain 1"/>
    <property type="match status" value="1"/>
</dbReference>
<dbReference type="InterPro" id="IPR011009">
    <property type="entry name" value="Kinase-like_dom_sf"/>
</dbReference>
<dbReference type="InterPro" id="IPR000719">
    <property type="entry name" value="Prot_kinase_dom"/>
</dbReference>
<feature type="region of interest" description="Disordered" evidence="4">
    <location>
        <begin position="393"/>
        <end position="451"/>
    </location>
</feature>
<feature type="compositionally biased region" description="Basic and acidic residues" evidence="4">
    <location>
        <begin position="638"/>
        <end position="648"/>
    </location>
</feature>
<evidence type="ECO:0000313" key="8">
    <source>
        <dbReference type="Proteomes" id="UP000794436"/>
    </source>
</evidence>
<dbReference type="Proteomes" id="UP000794436">
    <property type="component" value="Unassembled WGS sequence"/>
</dbReference>
<dbReference type="SUPFAM" id="SSF56112">
    <property type="entry name" value="Protein kinase-like (PK-like)"/>
    <property type="match status" value="1"/>
</dbReference>
<feature type="region of interest" description="Disordered" evidence="4">
    <location>
        <begin position="102"/>
        <end position="123"/>
    </location>
</feature>
<evidence type="ECO:0000259" key="6">
    <source>
        <dbReference type="PROSITE" id="PS50011"/>
    </source>
</evidence>
<dbReference type="CDD" id="cd00192">
    <property type="entry name" value="PTKc"/>
    <property type="match status" value="1"/>
</dbReference>
<dbReference type="CDD" id="cd06503">
    <property type="entry name" value="ATP-synt_Fo_b"/>
    <property type="match status" value="1"/>
</dbReference>
<dbReference type="EMBL" id="SPLM01000146">
    <property type="protein sequence ID" value="TMW55913.1"/>
    <property type="molecule type" value="Genomic_DNA"/>
</dbReference>
<proteinExistence type="predicted"/>
<gene>
    <name evidence="7" type="ORF">Poli38472_008561</name>
</gene>
<feature type="transmembrane region" description="Helical" evidence="5">
    <location>
        <begin position="20"/>
        <end position="53"/>
    </location>
</feature>
<dbReference type="PANTHER" id="PTHR24416:SF611">
    <property type="entry name" value="TYROSINE-PROTEIN KINASE TRANSMEMBRANE RECEPTOR ROR"/>
    <property type="match status" value="1"/>
</dbReference>
<dbReference type="GO" id="GO:0004714">
    <property type="term" value="F:transmembrane receptor protein tyrosine kinase activity"/>
    <property type="evidence" value="ECO:0007669"/>
    <property type="project" value="UniProtKB-EC"/>
</dbReference>
<dbReference type="GO" id="GO:0005886">
    <property type="term" value="C:plasma membrane"/>
    <property type="evidence" value="ECO:0007669"/>
    <property type="project" value="TreeGrafter"/>
</dbReference>
<reference evidence="7" key="1">
    <citation type="submission" date="2019-03" db="EMBL/GenBank/DDBJ databases">
        <title>Long read genome sequence of the mycoparasitic Pythium oligandrum ATCC 38472 isolated from sugarbeet rhizosphere.</title>
        <authorList>
            <person name="Gaulin E."/>
        </authorList>
    </citation>
    <scope>NUCLEOTIDE SEQUENCE</scope>
    <source>
        <strain evidence="7">ATCC 38472_TT</strain>
    </source>
</reference>
<keyword evidence="3" id="KW-0067">ATP-binding</keyword>
<feature type="region of interest" description="Disordered" evidence="4">
    <location>
        <begin position="705"/>
        <end position="738"/>
    </location>
</feature>
<evidence type="ECO:0000256" key="3">
    <source>
        <dbReference type="PROSITE-ProRule" id="PRU10141"/>
    </source>
</evidence>
<feature type="region of interest" description="Disordered" evidence="4">
    <location>
        <begin position="345"/>
        <end position="375"/>
    </location>
</feature>
<dbReference type="InterPro" id="IPR008266">
    <property type="entry name" value="Tyr_kinase_AS"/>
</dbReference>
<dbReference type="GO" id="GO:0043235">
    <property type="term" value="C:receptor complex"/>
    <property type="evidence" value="ECO:0007669"/>
    <property type="project" value="TreeGrafter"/>
</dbReference>
<feature type="binding site" evidence="3">
    <location>
        <position position="1104"/>
    </location>
    <ligand>
        <name>ATP</name>
        <dbReference type="ChEBI" id="CHEBI:30616"/>
    </ligand>
</feature>
<feature type="compositionally biased region" description="Basic residues" evidence="4">
    <location>
        <begin position="361"/>
        <end position="373"/>
    </location>
</feature>